<dbReference type="SMR" id="Q2LXE2"/>
<evidence type="ECO:0000313" key="8">
    <source>
        <dbReference type="EMBL" id="ABC78748.1"/>
    </source>
</evidence>
<evidence type="ECO:0000256" key="5">
    <source>
        <dbReference type="ARBA" id="ARBA00023014"/>
    </source>
</evidence>
<dbReference type="InterPro" id="IPR023867">
    <property type="entry name" value="Sulphatase_maturase_rSAM"/>
</dbReference>
<keyword evidence="2" id="KW-0949">S-adenosyl-L-methionine</keyword>
<dbReference type="AlphaFoldDB" id="Q2LXE2"/>
<dbReference type="Gene3D" id="3.20.20.70">
    <property type="entry name" value="Aldolase class I"/>
    <property type="match status" value="1"/>
</dbReference>
<feature type="domain" description="Radical SAM core" evidence="7">
    <location>
        <begin position="27"/>
        <end position="181"/>
    </location>
</feature>
<dbReference type="SFLD" id="SFLDS00029">
    <property type="entry name" value="Radical_SAM"/>
    <property type="match status" value="1"/>
</dbReference>
<dbReference type="CDD" id="cd01335">
    <property type="entry name" value="Radical_SAM"/>
    <property type="match status" value="1"/>
</dbReference>
<dbReference type="SFLD" id="SFLDG01386">
    <property type="entry name" value="main_SPASM_domain-containing"/>
    <property type="match status" value="1"/>
</dbReference>
<dbReference type="SFLD" id="SFLDG01384">
    <property type="entry name" value="thioether_bond_formation_requi"/>
    <property type="match status" value="1"/>
</dbReference>
<dbReference type="InterPro" id="IPR013785">
    <property type="entry name" value="Aldolase_TIM"/>
</dbReference>
<keyword evidence="9" id="KW-1185">Reference proteome</keyword>
<dbReference type="GO" id="GO:0016491">
    <property type="term" value="F:oxidoreductase activity"/>
    <property type="evidence" value="ECO:0007669"/>
    <property type="project" value="InterPro"/>
</dbReference>
<dbReference type="STRING" id="56780.SYN_02408"/>
<dbReference type="NCBIfam" id="TIGR04115">
    <property type="entry name" value="rSAM_Cxxx_rpt"/>
    <property type="match status" value="1"/>
</dbReference>
<comment type="cofactor">
    <cofactor evidence="1">
        <name>[4Fe-4S] cluster</name>
        <dbReference type="ChEBI" id="CHEBI:49883"/>
    </cofactor>
</comment>
<keyword evidence="5" id="KW-0411">Iron-sulfur</keyword>
<dbReference type="SFLD" id="SFLDG01067">
    <property type="entry name" value="SPASM/twitch_domain_containing"/>
    <property type="match status" value="1"/>
</dbReference>
<proteinExistence type="inferred from homology"/>
<dbReference type="InParanoid" id="Q2LXE2"/>
<evidence type="ECO:0000256" key="1">
    <source>
        <dbReference type="ARBA" id="ARBA00001966"/>
    </source>
</evidence>
<dbReference type="RefSeq" id="WP_011418764.1">
    <property type="nucleotide sequence ID" value="NC_007759.1"/>
</dbReference>
<dbReference type="Proteomes" id="UP000001933">
    <property type="component" value="Chromosome"/>
</dbReference>
<evidence type="ECO:0000256" key="6">
    <source>
        <dbReference type="ARBA" id="ARBA00023601"/>
    </source>
</evidence>
<evidence type="ECO:0000259" key="7">
    <source>
        <dbReference type="Pfam" id="PF04055"/>
    </source>
</evidence>
<dbReference type="SUPFAM" id="SSF102114">
    <property type="entry name" value="Radical SAM enzymes"/>
    <property type="match status" value="1"/>
</dbReference>
<dbReference type="InterPro" id="IPR058240">
    <property type="entry name" value="rSAM_sf"/>
</dbReference>
<dbReference type="eggNOG" id="COG0641">
    <property type="taxonomic scope" value="Bacteria"/>
</dbReference>
<dbReference type="InterPro" id="IPR026412">
    <property type="entry name" value="rSAM_Cxxx_rpt"/>
</dbReference>
<dbReference type="EMBL" id="CP000252">
    <property type="protein sequence ID" value="ABC78748.1"/>
    <property type="molecule type" value="Genomic_DNA"/>
</dbReference>
<dbReference type="DNASU" id="3882478"/>
<dbReference type="KEGG" id="sat:SYN_02408"/>
<evidence type="ECO:0000256" key="4">
    <source>
        <dbReference type="ARBA" id="ARBA00023004"/>
    </source>
</evidence>
<organism evidence="8 9">
    <name type="scientific">Syntrophus aciditrophicus (strain SB)</name>
    <dbReference type="NCBI Taxonomy" id="56780"/>
    <lineage>
        <taxon>Bacteria</taxon>
        <taxon>Pseudomonadati</taxon>
        <taxon>Thermodesulfobacteriota</taxon>
        <taxon>Syntrophia</taxon>
        <taxon>Syntrophales</taxon>
        <taxon>Syntrophaceae</taxon>
        <taxon>Syntrophus</taxon>
    </lineage>
</organism>
<dbReference type="Pfam" id="PF04055">
    <property type="entry name" value="Radical_SAM"/>
    <property type="match status" value="1"/>
</dbReference>
<accession>Q2LXE2</accession>
<protein>
    <submittedName>
        <fullName evidence="8">Radical SAM superfamily protein</fullName>
    </submittedName>
</protein>
<reference evidence="8 9" key="1">
    <citation type="journal article" date="2007" name="Proc. Natl. Acad. Sci. U.S.A.">
        <title>The genome of Syntrophus aciditrophicus: life at the thermodynamic limit of microbial growth.</title>
        <authorList>
            <person name="McInerney M.J."/>
            <person name="Rohlin L."/>
            <person name="Mouttaki H."/>
            <person name="Kim U."/>
            <person name="Krupp R.S."/>
            <person name="Rios-Hernandez L."/>
            <person name="Sieber J."/>
            <person name="Struchtemeyer C.G."/>
            <person name="Bhattacharyya A."/>
            <person name="Campbell J.W."/>
            <person name="Gunsalus R.P."/>
        </authorList>
    </citation>
    <scope>NUCLEOTIDE SEQUENCE [LARGE SCALE GENOMIC DNA]</scope>
    <source>
        <strain evidence="8 9">SB</strain>
    </source>
</reference>
<comment type="similarity">
    <text evidence="6">Belongs to the radical SAM superfamily. Anaerobic sulfatase-maturating enzyme family.</text>
</comment>
<name>Q2LXE2_SYNAS</name>
<gene>
    <name evidence="8" type="ORF">SYN_02408</name>
</gene>
<dbReference type="PANTHER" id="PTHR43273:SF3">
    <property type="entry name" value="ANAEROBIC SULFATASE-MATURATING ENZYME HOMOLOG ASLB-RELATED"/>
    <property type="match status" value="1"/>
</dbReference>
<evidence type="ECO:0000313" key="9">
    <source>
        <dbReference type="Proteomes" id="UP000001933"/>
    </source>
</evidence>
<dbReference type="GO" id="GO:0051536">
    <property type="term" value="F:iron-sulfur cluster binding"/>
    <property type="evidence" value="ECO:0007669"/>
    <property type="project" value="UniProtKB-KW"/>
</dbReference>
<dbReference type="GO" id="GO:0046872">
    <property type="term" value="F:metal ion binding"/>
    <property type="evidence" value="ECO:0007669"/>
    <property type="project" value="UniProtKB-KW"/>
</dbReference>
<sequence length="396" mass="45547">MDSYSDVKMGEYEPTWRSGMAKSITFIVTEDCQLRCGYCYIIGKNKFNRMSFTIARTAVDYILHNRALFWEDSVIWDFIGGEPLLEIELIDRICDYIKRRMYELDHPWFNSYRFSFSTNGLLYGTEKVQRFIRKNAHHLSISISIDGTRKKHDAQRVFPDGSGSYDAVVKNVPLWLKQFPNASTKATVAHDDLPLLKESVIHLWQLGLKNVTINLVNENIWEPGDDIIYETQLRELADYIVENDLYDTHNCSFFSKSIGKPLDCKTDNGNWCGSGKMLAIDGDGVFYPCVRFAPYSMRYKPARSIGNCFDGLDMNRVRPFLVLNRSMQSPEECIACDVASGCAWCQGNNYDLAATDTIYQRAVYTCAMHKARVRANRYFGEKLADRLGRERPVEAR</sequence>
<dbReference type="PANTHER" id="PTHR43273">
    <property type="entry name" value="ANAEROBIC SULFATASE-MATURATING ENZYME HOMOLOG ASLB-RELATED"/>
    <property type="match status" value="1"/>
</dbReference>
<keyword evidence="4" id="KW-0408">Iron</keyword>
<dbReference type="InterPro" id="IPR007197">
    <property type="entry name" value="rSAM"/>
</dbReference>
<dbReference type="HOGENOM" id="CLU_009273_3_0_7"/>
<evidence type="ECO:0000256" key="3">
    <source>
        <dbReference type="ARBA" id="ARBA00022723"/>
    </source>
</evidence>
<evidence type="ECO:0000256" key="2">
    <source>
        <dbReference type="ARBA" id="ARBA00022691"/>
    </source>
</evidence>
<keyword evidence="3" id="KW-0479">Metal-binding</keyword>